<gene>
    <name evidence="1" type="ORF">CRENPOLYSF1_120001</name>
</gene>
<proteinExistence type="predicted"/>
<name>A0A1R4H0J0_9GAMM</name>
<accession>A0A1R4H0J0</accession>
<evidence type="ECO:0000313" key="2">
    <source>
        <dbReference type="Proteomes" id="UP000195667"/>
    </source>
</evidence>
<dbReference type="EMBL" id="FUKI01000024">
    <property type="protein sequence ID" value="SJM89736.1"/>
    <property type="molecule type" value="Genomic_DNA"/>
</dbReference>
<dbReference type="AlphaFoldDB" id="A0A1R4H0J0"/>
<evidence type="ECO:0000313" key="1">
    <source>
        <dbReference type="EMBL" id="SJM89736.1"/>
    </source>
</evidence>
<dbReference type="Proteomes" id="UP000195667">
    <property type="component" value="Unassembled WGS sequence"/>
</dbReference>
<reference evidence="2" key="1">
    <citation type="submission" date="2017-02" db="EMBL/GenBank/DDBJ databases">
        <authorList>
            <person name="Daims H."/>
        </authorList>
    </citation>
    <scope>NUCLEOTIDE SEQUENCE [LARGE SCALE GENOMIC DNA]</scope>
</reference>
<keyword evidence="2" id="KW-1185">Reference proteome</keyword>
<organism evidence="1 2">
    <name type="scientific">Crenothrix polyspora</name>
    <dbReference type="NCBI Taxonomy" id="360316"/>
    <lineage>
        <taxon>Bacteria</taxon>
        <taxon>Pseudomonadati</taxon>
        <taxon>Pseudomonadota</taxon>
        <taxon>Gammaproteobacteria</taxon>
        <taxon>Methylococcales</taxon>
        <taxon>Crenotrichaceae</taxon>
        <taxon>Crenothrix</taxon>
    </lineage>
</organism>
<protein>
    <submittedName>
        <fullName evidence="1">Transposase</fullName>
    </submittedName>
</protein>
<sequence>MDQRIPDQDTLKKEIAAWQEKRNALAQPMEWRFTNEDARIKLKKLYPTLKE</sequence>